<feature type="signal peptide" evidence="1">
    <location>
        <begin position="1"/>
        <end position="26"/>
    </location>
</feature>
<gene>
    <name evidence="2" type="ORF">C9I28_21495</name>
</gene>
<dbReference type="EMBL" id="CP028324">
    <property type="protein sequence ID" value="AVR97926.1"/>
    <property type="molecule type" value="Genomic_DNA"/>
</dbReference>
<evidence type="ECO:0000256" key="1">
    <source>
        <dbReference type="SAM" id="SignalP"/>
    </source>
</evidence>
<reference evidence="2 3" key="1">
    <citation type="submission" date="2018-03" db="EMBL/GenBank/DDBJ databases">
        <title>Massilia armeniaca sp. nov., isolated from desert soil.</title>
        <authorList>
            <person name="Huang H."/>
            <person name="Ren M."/>
        </authorList>
    </citation>
    <scope>NUCLEOTIDE SEQUENCE [LARGE SCALE GENOMIC DNA]</scope>
    <source>
        <strain evidence="2 3">ZMN-3</strain>
    </source>
</reference>
<dbReference type="KEGG" id="masz:C9I28_21495"/>
<dbReference type="InterPro" id="IPR025737">
    <property type="entry name" value="FApF"/>
</dbReference>
<dbReference type="OrthoDB" id="8770768at2"/>
<name>A0A2R4CE94_9BURK</name>
<protein>
    <submittedName>
        <fullName evidence="2">Transporter</fullName>
    </submittedName>
</protein>
<sequence length="268" mass="28887">MRISTLSSHWLACLLGLILLPAAAHAQGDDDKIDADRPDFVDASRVLGKGRWQLEGGYAVERDREAGVRERTGSTPLLLRYGATGTTELRVETEGRMRYRADGPGVRERERGWDDVTLGAARHLADGGGARPSLGVIADVTFATGSAQFRGAGVRPSLRAVAEWELPRGLSLGVMPGLVRDHAQDGRRAINGLLGISLGKDWSDSLHGFVELAAPRIARVRNGGTEATFDVGAAWMVSQHCQLDAAVMRGLNHRTADLAWTVGFSFRP</sequence>
<proteinExistence type="predicted"/>
<keyword evidence="1" id="KW-0732">Signal</keyword>
<keyword evidence="3" id="KW-1185">Reference proteome</keyword>
<feature type="chain" id="PRO_5015360904" evidence="1">
    <location>
        <begin position="27"/>
        <end position="268"/>
    </location>
</feature>
<dbReference type="Pfam" id="PF13557">
    <property type="entry name" value="Phenol_MetA_deg"/>
    <property type="match status" value="1"/>
</dbReference>
<dbReference type="AlphaFoldDB" id="A0A2R4CE94"/>
<dbReference type="Proteomes" id="UP000240505">
    <property type="component" value="Chromosome"/>
</dbReference>
<organism evidence="2 3">
    <name type="scientific">Pseudoduganella armeniaca</name>
    <dbReference type="NCBI Taxonomy" id="2072590"/>
    <lineage>
        <taxon>Bacteria</taxon>
        <taxon>Pseudomonadati</taxon>
        <taxon>Pseudomonadota</taxon>
        <taxon>Betaproteobacteria</taxon>
        <taxon>Burkholderiales</taxon>
        <taxon>Oxalobacteraceae</taxon>
        <taxon>Telluria group</taxon>
        <taxon>Pseudoduganella</taxon>
    </lineage>
</organism>
<accession>A0A2R4CE94</accession>
<dbReference type="RefSeq" id="WP_107143265.1">
    <property type="nucleotide sequence ID" value="NZ_CP028324.1"/>
</dbReference>
<evidence type="ECO:0000313" key="2">
    <source>
        <dbReference type="EMBL" id="AVR97926.1"/>
    </source>
</evidence>
<evidence type="ECO:0000313" key="3">
    <source>
        <dbReference type="Proteomes" id="UP000240505"/>
    </source>
</evidence>